<protein>
    <recommendedName>
        <fullName evidence="5">Cell division protein</fullName>
    </recommendedName>
</protein>
<organism evidence="2 4">
    <name type="scientific">Xenorhabdus hominickii</name>
    <dbReference type="NCBI Taxonomy" id="351679"/>
    <lineage>
        <taxon>Bacteria</taxon>
        <taxon>Pseudomonadati</taxon>
        <taxon>Pseudomonadota</taxon>
        <taxon>Gammaproteobacteria</taxon>
        <taxon>Enterobacterales</taxon>
        <taxon>Morganellaceae</taxon>
        <taxon>Xenorhabdus</taxon>
    </lineage>
</organism>
<sequence>MTVDEIVCHFGTIKKTAEFYGVTPEAVSMWKRRAGGLIPKSRALEAELRTRGKLKYRTDLYEKVQIQVNKRVVEN</sequence>
<evidence type="ECO:0000313" key="2">
    <source>
        <dbReference type="EMBL" id="PHM58395.1"/>
    </source>
</evidence>
<dbReference type="EMBL" id="CP016176">
    <property type="protein sequence ID" value="AOM42384.1"/>
    <property type="molecule type" value="Genomic_DNA"/>
</dbReference>
<dbReference type="Gene3D" id="1.10.260.40">
    <property type="entry name" value="lambda repressor-like DNA-binding domains"/>
    <property type="match status" value="1"/>
</dbReference>
<dbReference type="InterPro" id="IPR010982">
    <property type="entry name" value="Lambda_DNA-bd_dom_sf"/>
</dbReference>
<dbReference type="Proteomes" id="UP000225433">
    <property type="component" value="Unassembled WGS sequence"/>
</dbReference>
<evidence type="ECO:0008006" key="5">
    <source>
        <dbReference type="Google" id="ProtNLM"/>
    </source>
</evidence>
<dbReference type="EMBL" id="NJAI01000001">
    <property type="protein sequence ID" value="PHM58395.1"/>
    <property type="molecule type" value="Genomic_DNA"/>
</dbReference>
<dbReference type="GO" id="GO:0003677">
    <property type="term" value="F:DNA binding"/>
    <property type="evidence" value="ECO:0007669"/>
    <property type="project" value="InterPro"/>
</dbReference>
<proteinExistence type="predicted"/>
<dbReference type="RefSeq" id="WP_069318016.1">
    <property type="nucleotide sequence ID" value="NZ_CAWNQJ010000001.1"/>
</dbReference>
<dbReference type="Proteomes" id="UP000094600">
    <property type="component" value="Chromosome"/>
</dbReference>
<dbReference type="AlphaFoldDB" id="A0A2G0QGN5"/>
<reference evidence="1 3" key="1">
    <citation type="submission" date="2016-06" db="EMBL/GenBank/DDBJ databases">
        <title>Bacterial characters and pathogenicity of Xenorhabdus hominickii from an entomopathogenic nematode, Steinernema monticolum.</title>
        <authorList>
            <person name="Park Y."/>
            <person name="Kim Y."/>
        </authorList>
    </citation>
    <scope>NUCLEOTIDE SEQUENCE [LARGE SCALE GENOMIC DNA]</scope>
    <source>
        <strain evidence="1 3">ANU1</strain>
    </source>
</reference>
<dbReference type="KEGG" id="xho:A9255_18590"/>
<evidence type="ECO:0000313" key="1">
    <source>
        <dbReference type="EMBL" id="AOM42384.1"/>
    </source>
</evidence>
<accession>A0A2G0QGN5</accession>
<name>A0A2G0QGN5_XENHO</name>
<reference evidence="2 4" key="2">
    <citation type="journal article" date="2017" name="Nat. Microbiol.">
        <title>Natural product diversity associated with the nematode symbionts Photorhabdus and Xenorhabdus.</title>
        <authorList>
            <person name="Tobias N.J."/>
            <person name="Wolff H."/>
            <person name="Djahanschiri B."/>
            <person name="Grundmann F."/>
            <person name="Kronenwerth M."/>
            <person name="Shi Y.M."/>
            <person name="Simonyi S."/>
            <person name="Grun P."/>
            <person name="Shapiro-Ilan D."/>
            <person name="Pidot S.J."/>
            <person name="Stinear T.P."/>
            <person name="Ebersberger I."/>
            <person name="Bode H.B."/>
        </authorList>
    </citation>
    <scope>NUCLEOTIDE SEQUENCE [LARGE SCALE GENOMIC DNA]</scope>
    <source>
        <strain evidence="2 4">DSM 17903</strain>
    </source>
</reference>
<evidence type="ECO:0000313" key="3">
    <source>
        <dbReference type="Proteomes" id="UP000094600"/>
    </source>
</evidence>
<dbReference type="SUPFAM" id="SSF47413">
    <property type="entry name" value="lambda repressor-like DNA-binding domains"/>
    <property type="match status" value="1"/>
</dbReference>
<evidence type="ECO:0000313" key="4">
    <source>
        <dbReference type="Proteomes" id="UP000225433"/>
    </source>
</evidence>
<gene>
    <name evidence="1" type="ORF">A9255_18590</name>
    <name evidence="2" type="ORF">Xhom_01421</name>
</gene>
<dbReference type="Pfam" id="PF14549">
    <property type="entry name" value="P22_Cro"/>
    <property type="match status" value="1"/>
</dbReference>
<keyword evidence="3" id="KW-1185">Reference proteome</keyword>
<dbReference type="OrthoDB" id="6693632at2"/>
<dbReference type="STRING" id="351679.A9255_18590"/>